<feature type="compositionally biased region" description="Polar residues" evidence="2">
    <location>
        <begin position="42"/>
        <end position="52"/>
    </location>
</feature>
<sequence>MSTKVVAYTDLRTTIDNNPPRYHYVSKKRSFSDGEKVRHFDLSTSTESSVEPSRQSSRQDSRAASRNSGASKSKGKSKNKQDGRENSDVAETESKYKRSKSTLETVDETDVFDNVYDLKDEESWAGIPAPDVHGRFRQYRKLTQSHVAELEDKLQVTLARMNRKVQTLKGQFQEHKTKWDTERNILLSQVNQAQDLQKDAEQEADTTITQLENFITEQEKLEIEEARKRQEMAMSINSLNKVVPGTSHSSDDDIQKLMQQTDDAKALASTVGEDILIDDKTINNKESLSPGSNLPPIQQYVIKNLKAMMADPEDKLPAYQQKILETVRLALRVLNDTKVELAEEELLRSVSVVSLASQLTHEAMQLGVRPDSLFKTLASVSRRLLEEKELELRHLLDSTVDDGFSEISFESGTEGEHSLASLRDLPILEDVSDKDVQTDKTPLSDVEIIEEQMTPAVDAEQRTLQQEGTFIKEEEAVVDKGSSPISISSARSTTESKEHDDDTADDTADTEDSVDVEDIETADPQSSNQDENLDERKSLLKSSAVSDRSYTTNSPVSDISEYRNQQSRGSQTDSSFTPSSKQNVIIVKIPDDGTDSDLRLSSAKSRQSLRSTYKTKIEESKKMAEDRKHKSAALKESIQEVKDSEEKFDEDQEDYLKGFGFSATGELLPEHPVVQEYIKTYNMGMGFKDALAKTLLDKDMMSASQVISDIEVHRFRHKSKVLPQLEKMTKSLSTVLGEIITLLNGILVNDRDPAVSSVMFVSRDATMITPDSSRTPLPTGESQVNLDNVDNDYVRDLQEKCNLLHKNLEESTKKHEDQLRHNTVVMMGMQETINGLQRELSTLGKAPRSRSITPSFPLNQAPSPDTSIMFTRLDAERNAKIMKKAVNDEKLDQNIYKEAVSQMDKYISLPAQRLGHLVRKYIHHNRMKYIEENIQKNVNLDDGVFEVLDKMEGLQNERAKRWAEKMDSMGSERLRMANLLMETLDSIENESGIFLIKPMYSYRSRDLQQKYNGKLSRPIKSRKAKSAVGLIDNQSTQGPVNTPASNVRNIHREITLQSRESTYQVPVINKRAFEGPDGIGLSGTGVAGAAGNWVGNSSTATWNVNLSQSRPSKDDSSNFHNTPRILELDINRMLIGQNNISTRLSYPLTDDRLTNATQNTLRTYVTVNRPAVQPKTPGLKDSSAPPSTPQPVAISAGNGVRNIDNSPPKLPSTPPLPPINTNRNLSASSSRQSPTSEMKPKRITSGFTATTSDDD</sequence>
<feature type="compositionally biased region" description="Basic and acidic residues" evidence="2">
    <location>
        <begin position="615"/>
        <end position="628"/>
    </location>
</feature>
<feature type="region of interest" description="Disordered" evidence="2">
    <location>
        <begin position="1"/>
        <end position="103"/>
    </location>
</feature>
<feature type="compositionally biased region" description="Polar residues" evidence="2">
    <location>
        <begin position="1219"/>
        <end position="1236"/>
    </location>
</feature>
<name>V4A8S4_LOTGI</name>
<dbReference type="STRING" id="225164.V4A8S4"/>
<feature type="compositionally biased region" description="Polar residues" evidence="2">
    <location>
        <begin position="602"/>
        <end position="614"/>
    </location>
</feature>
<dbReference type="KEGG" id="lgi:LOTGIDRAFT_234110"/>
<feature type="region of interest" description="Disordered" evidence="2">
    <location>
        <begin position="1164"/>
        <end position="1255"/>
    </location>
</feature>
<keyword evidence="1" id="KW-0175">Coiled coil</keyword>
<dbReference type="Proteomes" id="UP000030746">
    <property type="component" value="Unassembled WGS sequence"/>
</dbReference>
<accession>V4A8S4</accession>
<evidence type="ECO:0000313" key="3">
    <source>
        <dbReference type="EMBL" id="ESO89706.1"/>
    </source>
</evidence>
<organism evidence="3 4">
    <name type="scientific">Lottia gigantea</name>
    <name type="common">Giant owl limpet</name>
    <dbReference type="NCBI Taxonomy" id="225164"/>
    <lineage>
        <taxon>Eukaryota</taxon>
        <taxon>Metazoa</taxon>
        <taxon>Spiralia</taxon>
        <taxon>Lophotrochozoa</taxon>
        <taxon>Mollusca</taxon>
        <taxon>Gastropoda</taxon>
        <taxon>Patellogastropoda</taxon>
        <taxon>Lottioidea</taxon>
        <taxon>Lottiidae</taxon>
        <taxon>Lottia</taxon>
    </lineage>
</organism>
<feature type="coiled-coil region" evidence="1">
    <location>
        <begin position="151"/>
        <end position="231"/>
    </location>
</feature>
<feature type="compositionally biased region" description="Basic and acidic residues" evidence="2">
    <location>
        <begin position="79"/>
        <end position="96"/>
    </location>
</feature>
<feature type="compositionally biased region" description="Polar residues" evidence="2">
    <location>
        <begin position="540"/>
        <end position="583"/>
    </location>
</feature>
<dbReference type="AlphaFoldDB" id="V4A8S4"/>
<dbReference type="GeneID" id="20249449"/>
<feature type="compositionally biased region" description="Acidic residues" evidence="2">
    <location>
        <begin position="501"/>
        <end position="521"/>
    </location>
</feature>
<protein>
    <submittedName>
        <fullName evidence="3">Uncharacterized protein</fullName>
    </submittedName>
</protein>
<feature type="compositionally biased region" description="Polar residues" evidence="2">
    <location>
        <begin position="1245"/>
        <end position="1255"/>
    </location>
</feature>
<feature type="compositionally biased region" description="Low complexity" evidence="2">
    <location>
        <begin position="482"/>
        <end position="492"/>
    </location>
</feature>
<reference evidence="3 4" key="1">
    <citation type="journal article" date="2013" name="Nature">
        <title>Insights into bilaterian evolution from three spiralian genomes.</title>
        <authorList>
            <person name="Simakov O."/>
            <person name="Marletaz F."/>
            <person name="Cho S.J."/>
            <person name="Edsinger-Gonzales E."/>
            <person name="Havlak P."/>
            <person name="Hellsten U."/>
            <person name="Kuo D.H."/>
            <person name="Larsson T."/>
            <person name="Lv J."/>
            <person name="Arendt D."/>
            <person name="Savage R."/>
            <person name="Osoegawa K."/>
            <person name="de Jong P."/>
            <person name="Grimwood J."/>
            <person name="Chapman J.A."/>
            <person name="Shapiro H."/>
            <person name="Aerts A."/>
            <person name="Otillar R.P."/>
            <person name="Terry A.Y."/>
            <person name="Boore J.L."/>
            <person name="Grigoriev I.V."/>
            <person name="Lindberg D.R."/>
            <person name="Seaver E.C."/>
            <person name="Weisblat D.A."/>
            <person name="Putnam N.H."/>
            <person name="Rokhsar D.S."/>
        </authorList>
    </citation>
    <scope>NUCLEOTIDE SEQUENCE [LARGE SCALE GENOMIC DNA]</scope>
</reference>
<gene>
    <name evidence="3" type="ORF">LOTGIDRAFT_234110</name>
</gene>
<feature type="region of interest" description="Disordered" evidence="2">
    <location>
        <begin position="469"/>
        <end position="633"/>
    </location>
</feature>
<keyword evidence="4" id="KW-1185">Reference proteome</keyword>
<dbReference type="OrthoDB" id="10037468at2759"/>
<evidence type="ECO:0000256" key="1">
    <source>
        <dbReference type="SAM" id="Coils"/>
    </source>
</evidence>
<feature type="compositionally biased region" description="Pro residues" evidence="2">
    <location>
        <begin position="1208"/>
        <end position="1218"/>
    </location>
</feature>
<dbReference type="RefSeq" id="XP_009059500.1">
    <property type="nucleotide sequence ID" value="XM_009061252.1"/>
</dbReference>
<dbReference type="HOGENOM" id="CLU_265405_0_0_1"/>
<dbReference type="PANTHER" id="PTHR37915:SF3">
    <property type="match status" value="1"/>
</dbReference>
<dbReference type="PANTHER" id="PTHR37915">
    <property type="match status" value="1"/>
</dbReference>
<proteinExistence type="predicted"/>
<dbReference type="EMBL" id="KB202544">
    <property type="protein sequence ID" value="ESO89706.1"/>
    <property type="molecule type" value="Genomic_DNA"/>
</dbReference>
<dbReference type="OMA" id="WEQERNI"/>
<evidence type="ECO:0000313" key="4">
    <source>
        <dbReference type="Proteomes" id="UP000030746"/>
    </source>
</evidence>
<evidence type="ECO:0000256" key="2">
    <source>
        <dbReference type="SAM" id="MobiDB-lite"/>
    </source>
</evidence>
<dbReference type="CTD" id="20249449"/>
<feature type="compositionally biased region" description="Basic and acidic residues" evidence="2">
    <location>
        <begin position="30"/>
        <end position="41"/>
    </location>
</feature>